<proteinExistence type="predicted"/>
<accession>A0A9R1K9H6</accession>
<organism evidence="1">
    <name type="scientific">Triticum aestivum</name>
    <name type="common">Wheat</name>
    <dbReference type="NCBI Taxonomy" id="4565"/>
    <lineage>
        <taxon>Eukaryota</taxon>
        <taxon>Viridiplantae</taxon>
        <taxon>Streptophyta</taxon>
        <taxon>Embryophyta</taxon>
        <taxon>Tracheophyta</taxon>
        <taxon>Spermatophyta</taxon>
        <taxon>Magnoliopsida</taxon>
        <taxon>Liliopsida</taxon>
        <taxon>Poales</taxon>
        <taxon>Poaceae</taxon>
        <taxon>BOP clade</taxon>
        <taxon>Pooideae</taxon>
        <taxon>Triticodae</taxon>
        <taxon>Triticeae</taxon>
        <taxon>Triticinae</taxon>
        <taxon>Triticum</taxon>
    </lineage>
</organism>
<feature type="non-terminal residue" evidence="1">
    <location>
        <position position="1"/>
    </location>
</feature>
<sequence length="12" mass="1448">SRTHEQLPTTDY</sequence>
<name>A0A9R1K9H6_WHEAT</name>
<reference evidence="1" key="2">
    <citation type="submission" date="2020-03" db="EMBL/GenBank/DDBJ databases">
        <title>The second near-complete assembly of the hexaploid bread wheat (Triticum aestivum) genome.</title>
        <authorList>
            <person name="Zimin A.V."/>
            <person name="Puiu D."/>
            <person name="Shumante A."/>
            <person name="Alonge M."/>
            <person name="Salzberg S.L."/>
        </authorList>
    </citation>
    <scope>NUCLEOTIDE SEQUENCE</scope>
    <source>
        <tissue evidence="1">Leaf</tissue>
    </source>
</reference>
<gene>
    <name evidence="1" type="ORF">CFC21_054913</name>
</gene>
<dbReference type="Proteomes" id="UP000815260">
    <property type="component" value="Chromosome 4A"/>
</dbReference>
<comment type="caution">
    <text evidence="1">The sequence shown here is derived from an EMBL/GenBank/DDBJ whole genome shotgun (WGS) entry which is preliminary data.</text>
</comment>
<reference evidence="1" key="1">
    <citation type="journal article" date="2017" name="Gigascience">
        <title>The first near-complete assembly of the hexaploid bread wheat genome, Triticum aestivum.</title>
        <authorList>
            <person name="Zimin A.V."/>
            <person name="Puiu D."/>
            <person name="Hall R."/>
            <person name="Kingan S."/>
            <person name="Clavijo B.J."/>
            <person name="Salzberg S.L."/>
        </authorList>
    </citation>
    <scope>NUCLEOTIDE SEQUENCE</scope>
    <source>
        <tissue evidence="1">Leaf</tissue>
    </source>
</reference>
<evidence type="ECO:0000313" key="1">
    <source>
        <dbReference type="EMBL" id="KAF7045850.1"/>
    </source>
</evidence>
<protein>
    <submittedName>
        <fullName evidence="1">Uncharacterized protein</fullName>
    </submittedName>
</protein>
<dbReference type="EMBL" id="CM022220">
    <property type="protein sequence ID" value="KAF7045850.1"/>
    <property type="molecule type" value="Genomic_DNA"/>
</dbReference>